<dbReference type="PRINTS" id="PR00413">
    <property type="entry name" value="HADHALOGNASE"/>
</dbReference>
<dbReference type="PATRIC" id="fig|1121338.3.peg.1720"/>
<keyword evidence="2" id="KW-1185">Reference proteome</keyword>
<dbReference type="PANTHER" id="PTHR18901:SF38">
    <property type="entry name" value="PSEUDOURIDINE-5'-PHOSPHATASE"/>
    <property type="match status" value="1"/>
</dbReference>
<dbReference type="PANTHER" id="PTHR18901">
    <property type="entry name" value="2-DEOXYGLUCOSE-6-PHOSPHATE PHOSPHATASE 2"/>
    <property type="match status" value="1"/>
</dbReference>
<dbReference type="InterPro" id="IPR036412">
    <property type="entry name" value="HAD-like_sf"/>
</dbReference>
<dbReference type="SFLD" id="SFLDG01135">
    <property type="entry name" value="C1.5.6:_HAD__Beta-PGM__Phospha"/>
    <property type="match status" value="1"/>
</dbReference>
<dbReference type="Pfam" id="PF13419">
    <property type="entry name" value="HAD_2"/>
    <property type="match status" value="1"/>
</dbReference>
<dbReference type="SUPFAM" id="SSF56784">
    <property type="entry name" value="HAD-like"/>
    <property type="match status" value="1"/>
</dbReference>
<dbReference type="InterPro" id="IPR041492">
    <property type="entry name" value="HAD_2"/>
</dbReference>
<dbReference type="GO" id="GO:0003850">
    <property type="term" value="F:2-deoxyglucose-6-phosphatase activity"/>
    <property type="evidence" value="ECO:0007669"/>
    <property type="project" value="UniProtKB-EC"/>
</dbReference>
<reference evidence="1 2" key="1">
    <citation type="submission" date="2016-02" db="EMBL/GenBank/DDBJ databases">
        <title>Genome sequence of Clostridium tepidiprofundi DSM 19306.</title>
        <authorList>
            <person name="Poehlein A."/>
            <person name="Daniel R."/>
        </authorList>
    </citation>
    <scope>NUCLEOTIDE SEQUENCE [LARGE SCALE GENOMIC DNA]</scope>
    <source>
        <strain evidence="1 2">DSM 19306</strain>
    </source>
</reference>
<organism evidence="1 2">
    <name type="scientific">Clostridium tepidiprofundi DSM 19306</name>
    <dbReference type="NCBI Taxonomy" id="1121338"/>
    <lineage>
        <taxon>Bacteria</taxon>
        <taxon>Bacillati</taxon>
        <taxon>Bacillota</taxon>
        <taxon>Clostridia</taxon>
        <taxon>Eubacteriales</taxon>
        <taxon>Clostridiaceae</taxon>
        <taxon>Clostridium</taxon>
    </lineage>
</organism>
<dbReference type="InterPro" id="IPR023214">
    <property type="entry name" value="HAD_sf"/>
</dbReference>
<keyword evidence="1" id="KW-0378">Hydrolase</keyword>
<dbReference type="STRING" id="1121338.CLTEP_16710"/>
<dbReference type="EC" id="3.1.3.23" evidence="1"/>
<proteinExistence type="predicted"/>
<dbReference type="AlphaFoldDB" id="A0A151B355"/>
<dbReference type="InterPro" id="IPR006439">
    <property type="entry name" value="HAD-SF_hydro_IA"/>
</dbReference>
<dbReference type="SFLD" id="SFLDS00003">
    <property type="entry name" value="Haloacid_Dehalogenase"/>
    <property type="match status" value="1"/>
</dbReference>
<dbReference type="NCBIfam" id="TIGR01509">
    <property type="entry name" value="HAD-SF-IA-v3"/>
    <property type="match status" value="1"/>
</dbReference>
<dbReference type="EC" id="3.1.3.68" evidence="1"/>
<sequence>MFKNIKAAIFDLDGTLIDSMGIWSKIDIDFLKKRNIEFPSDLKDDIESLGFEETSKYFKKRFNLPETIEEIQNEWFDMAYKEYSNNVPLKPYAKEFLEFLKKLGLKIALTTSNCNLLVQATFKKNNIAHLFDVITTTDEVSRGKSFPDVYLLTAKKLNIAPSECIVFEDILPAIKGAKAAGMKVIGVHDTFSEYQKDMIISHADKYINSFNELTEKAV</sequence>
<dbReference type="Gene3D" id="3.40.50.1000">
    <property type="entry name" value="HAD superfamily/HAD-like"/>
    <property type="match status" value="1"/>
</dbReference>
<protein>
    <submittedName>
        <fullName evidence="1">2-deoxyglucose-6-phosphate phosphatase</fullName>
        <ecNumber evidence="1">3.1.3.23</ecNumber>
        <ecNumber evidence="1">3.1.3.68</ecNumber>
    </submittedName>
</protein>
<evidence type="ECO:0000313" key="1">
    <source>
        <dbReference type="EMBL" id="KYH34348.1"/>
    </source>
</evidence>
<dbReference type="EMBL" id="LTBA01000018">
    <property type="protein sequence ID" value="KYH34348.1"/>
    <property type="molecule type" value="Genomic_DNA"/>
</dbReference>
<accession>A0A151B355</accession>
<dbReference type="Gene3D" id="1.10.150.240">
    <property type="entry name" value="Putative phosphatase, domain 2"/>
    <property type="match status" value="1"/>
</dbReference>
<dbReference type="CDD" id="cd07505">
    <property type="entry name" value="HAD_BPGM-like"/>
    <property type="match status" value="1"/>
</dbReference>
<dbReference type="InterPro" id="IPR023198">
    <property type="entry name" value="PGP-like_dom2"/>
</dbReference>
<dbReference type="SFLD" id="SFLDG01129">
    <property type="entry name" value="C1.5:_HAD__Beta-PGM__Phosphata"/>
    <property type="match status" value="1"/>
</dbReference>
<comment type="caution">
    <text evidence="1">The sequence shown here is derived from an EMBL/GenBank/DDBJ whole genome shotgun (WGS) entry which is preliminary data.</text>
</comment>
<dbReference type="OrthoDB" id="9797743at2"/>
<gene>
    <name evidence="1" type="primary">yniC</name>
    <name evidence="1" type="ORF">CLTEP_16710</name>
</gene>
<name>A0A151B355_9CLOT</name>
<evidence type="ECO:0000313" key="2">
    <source>
        <dbReference type="Proteomes" id="UP000075531"/>
    </source>
</evidence>
<dbReference type="RefSeq" id="WP_066825282.1">
    <property type="nucleotide sequence ID" value="NZ_LTBA01000018.1"/>
</dbReference>
<dbReference type="Proteomes" id="UP000075531">
    <property type="component" value="Unassembled WGS sequence"/>
</dbReference>